<dbReference type="Bgee" id="ENSMMUG00000063670">
    <property type="expression patterns" value="Expressed in spermatid and 2 other cell types or tissues"/>
</dbReference>
<keyword evidence="1" id="KW-0812">Transmembrane</keyword>
<dbReference type="PRINTS" id="PR02045">
    <property type="entry name" value="F138DOMAIN"/>
</dbReference>
<sequence>MESCSVARLECSGTISAHYSLHFLGSRGSPASASLVAGITGVRHHTQLIFCIFSRDGLHHVVQAGLELPTSGNQSTSASQSAGIIGVSHHTWHSWEFSNCKDAFSVWRHLIFPVSSYSLHFLPTIVWLFLVSP</sequence>
<feature type="transmembrane region" description="Helical" evidence="1">
    <location>
        <begin position="110"/>
        <end position="130"/>
    </location>
</feature>
<name>A0A5F7ZYT5_MACMU</name>
<proteinExistence type="predicted"/>
<keyword evidence="1" id="KW-0472">Membrane</keyword>
<dbReference type="InParanoid" id="A0A5F7ZYT5"/>
<evidence type="ECO:0000313" key="3">
    <source>
        <dbReference type="Proteomes" id="UP000006718"/>
    </source>
</evidence>
<dbReference type="Proteomes" id="UP000006718">
    <property type="component" value="Chromosome 3"/>
</dbReference>
<dbReference type="GeneTree" id="ENSGT00940000163505"/>
<organism evidence="2 3">
    <name type="scientific">Macaca mulatta</name>
    <name type="common">Rhesus macaque</name>
    <dbReference type="NCBI Taxonomy" id="9544"/>
    <lineage>
        <taxon>Eukaryota</taxon>
        <taxon>Metazoa</taxon>
        <taxon>Chordata</taxon>
        <taxon>Craniata</taxon>
        <taxon>Vertebrata</taxon>
        <taxon>Euteleostomi</taxon>
        <taxon>Mammalia</taxon>
        <taxon>Eutheria</taxon>
        <taxon>Euarchontoglires</taxon>
        <taxon>Primates</taxon>
        <taxon>Haplorrhini</taxon>
        <taxon>Catarrhini</taxon>
        <taxon>Cercopithecidae</taxon>
        <taxon>Cercopithecinae</taxon>
        <taxon>Macaca</taxon>
    </lineage>
</organism>
<reference evidence="2" key="2">
    <citation type="submission" date="2019-01" db="EMBL/GenBank/DDBJ databases">
        <authorList>
            <person name="Graves T."/>
            <person name="Eichler E.E."/>
            <person name="Wilson R.K."/>
        </authorList>
    </citation>
    <scope>NUCLEOTIDE SEQUENCE [LARGE SCALE GENOMIC DNA]</scope>
    <source>
        <strain evidence="2">17573</strain>
    </source>
</reference>
<reference evidence="2" key="3">
    <citation type="submission" date="2025-08" db="UniProtKB">
        <authorList>
            <consortium name="Ensembl"/>
        </authorList>
    </citation>
    <scope>IDENTIFICATION</scope>
    <source>
        <strain evidence="2">17573</strain>
    </source>
</reference>
<evidence type="ECO:0000256" key="1">
    <source>
        <dbReference type="SAM" id="Phobius"/>
    </source>
</evidence>
<evidence type="ECO:0000313" key="2">
    <source>
        <dbReference type="Ensembl" id="ENSMMUP00000069806.1"/>
    </source>
</evidence>
<keyword evidence="1" id="KW-1133">Transmembrane helix</keyword>
<reference evidence="2" key="4">
    <citation type="submission" date="2025-09" db="UniProtKB">
        <authorList>
            <consortium name="Ensembl"/>
        </authorList>
    </citation>
    <scope>IDENTIFICATION</scope>
    <source>
        <strain evidence="2">17573</strain>
    </source>
</reference>
<dbReference type="PANTHER" id="PTHR12138:SF161">
    <property type="entry name" value="SECRETED PROTEIN"/>
    <property type="match status" value="1"/>
</dbReference>
<dbReference type="Ensembl" id="ENSMMUT00000087613.1">
    <property type="protein sequence ID" value="ENSMMUP00000069806.1"/>
    <property type="gene ID" value="ENSMMUG00000063670.1"/>
</dbReference>
<dbReference type="PANTHER" id="PTHR12138">
    <property type="entry name" value="PRIMATE-EXPANDED PROTEIN FAMILY"/>
    <property type="match status" value="1"/>
</dbReference>
<dbReference type="AlphaFoldDB" id="A0A5F7ZYT5"/>
<dbReference type="VEuPathDB" id="HostDB:ENSMMUG00000063670"/>
<reference evidence="3" key="1">
    <citation type="journal article" date="2007" name="Science">
        <title>Evolutionary and biomedical insights from the rhesus macaque genome.</title>
        <authorList>
            <person name="Gibbs R.A."/>
            <person name="Rogers J."/>
            <person name="Katze M.G."/>
            <person name="Bumgarner R."/>
            <person name="Weinstock G.M."/>
            <person name="Mardis E.R."/>
            <person name="Remington K.A."/>
            <person name="Strausberg R.L."/>
            <person name="Venter J.C."/>
            <person name="Wilson R.K."/>
            <person name="Batzer M.A."/>
            <person name="Bustamante C.D."/>
            <person name="Eichler E.E."/>
            <person name="Hahn M.W."/>
            <person name="Hardison R.C."/>
            <person name="Makova K.D."/>
            <person name="Miller W."/>
            <person name="Milosavljevic A."/>
            <person name="Palermo R.E."/>
            <person name="Siepel A."/>
            <person name="Sikela J.M."/>
            <person name="Attaway T."/>
            <person name="Bell S."/>
            <person name="Bernard K.E."/>
            <person name="Buhay C.J."/>
            <person name="Chandrabose M.N."/>
            <person name="Dao M."/>
            <person name="Davis C."/>
            <person name="Delehaunty K.D."/>
            <person name="Ding Y."/>
            <person name="Dinh H.H."/>
            <person name="Dugan-Rocha S."/>
            <person name="Fulton L.A."/>
            <person name="Gabisi R.A."/>
            <person name="Garner T.T."/>
            <person name="Godfrey J."/>
            <person name="Hawes A.C."/>
            <person name="Hernandez J."/>
            <person name="Hines S."/>
            <person name="Holder M."/>
            <person name="Hume J."/>
            <person name="Jhangiani S.N."/>
            <person name="Joshi V."/>
            <person name="Khan Z.M."/>
            <person name="Kirkness E.F."/>
            <person name="Cree A."/>
            <person name="Fowler R.G."/>
            <person name="Lee S."/>
            <person name="Lewis L.R."/>
            <person name="Li Z."/>
            <person name="Liu Y.-S."/>
            <person name="Moore S.M."/>
            <person name="Muzny D."/>
            <person name="Nazareth L.V."/>
            <person name="Ngo D.N."/>
            <person name="Okwuonu G.O."/>
            <person name="Pai G."/>
            <person name="Parker D."/>
            <person name="Paul H.A."/>
            <person name="Pfannkoch C."/>
            <person name="Pohl C.S."/>
            <person name="Rogers Y.-H.C."/>
            <person name="Ruiz S.J."/>
            <person name="Sabo A."/>
            <person name="Santibanez J."/>
            <person name="Schneider B.W."/>
            <person name="Smith S.M."/>
            <person name="Sodergren E."/>
            <person name="Svatek A.F."/>
            <person name="Utterback T.R."/>
            <person name="Vattathil S."/>
            <person name="Warren W."/>
            <person name="White C.S."/>
            <person name="Chinwalla A.T."/>
            <person name="Feng Y."/>
            <person name="Halpern A.L."/>
            <person name="Hillier L.W."/>
            <person name="Huang X."/>
            <person name="Minx P."/>
            <person name="Nelson J.O."/>
            <person name="Pepin K.H."/>
            <person name="Qin X."/>
            <person name="Sutton G.G."/>
            <person name="Venter E."/>
            <person name="Walenz B.P."/>
            <person name="Wallis J.W."/>
            <person name="Worley K.C."/>
            <person name="Yang S.-P."/>
            <person name="Jones S.M."/>
            <person name="Marra M.A."/>
            <person name="Rocchi M."/>
            <person name="Schein J.E."/>
            <person name="Baertsch R."/>
            <person name="Clarke L."/>
            <person name="Csuros M."/>
            <person name="Glasscock J."/>
            <person name="Harris R.A."/>
            <person name="Havlak P."/>
            <person name="Jackson A.R."/>
            <person name="Jiang H."/>
            <person name="Liu Y."/>
            <person name="Messina D.N."/>
            <person name="Shen Y."/>
            <person name="Song H.X.-Z."/>
            <person name="Wylie T."/>
            <person name="Zhang L."/>
            <person name="Birney E."/>
            <person name="Han K."/>
            <person name="Konkel M.K."/>
            <person name="Lee J."/>
            <person name="Smit A.F.A."/>
            <person name="Ullmer B."/>
            <person name="Wang H."/>
            <person name="Xing J."/>
            <person name="Burhans R."/>
            <person name="Cheng Z."/>
            <person name="Karro J.E."/>
            <person name="Ma J."/>
            <person name="Raney B."/>
            <person name="She X."/>
            <person name="Cox M.J."/>
            <person name="Demuth J.P."/>
            <person name="Dumas L.J."/>
            <person name="Han S.-G."/>
            <person name="Hopkins J."/>
            <person name="Karimpour-Fard A."/>
            <person name="Kim Y.H."/>
            <person name="Pollack J.R."/>
            <person name="Vinar T."/>
            <person name="Addo-Quaye C."/>
            <person name="Degenhardt J."/>
            <person name="Denby A."/>
            <person name="Hubisz M.J."/>
            <person name="Indap A."/>
            <person name="Kosiol C."/>
            <person name="Lahn B.T."/>
            <person name="Lawson H.A."/>
            <person name="Marklein A."/>
            <person name="Nielsen R."/>
            <person name="Vallender E.J."/>
            <person name="Clark A.G."/>
            <person name="Ferguson B."/>
            <person name="Hernandez R.D."/>
            <person name="Hirani K."/>
            <person name="Kehrer-Sawatzki H."/>
            <person name="Kolb J."/>
            <person name="Patil S."/>
            <person name="Pu L.-L."/>
            <person name="Ren Y."/>
            <person name="Smith D.G."/>
            <person name="Wheeler D.A."/>
            <person name="Schenck I."/>
            <person name="Ball E.V."/>
            <person name="Chen R."/>
            <person name="Cooper D.N."/>
            <person name="Giardine B."/>
            <person name="Hsu F."/>
            <person name="Kent W.J."/>
            <person name="Lesk A."/>
            <person name="Nelson D.L."/>
            <person name="O'brien W.E."/>
            <person name="Pruefer K."/>
            <person name="Stenson P.D."/>
            <person name="Wallace J.C."/>
            <person name="Ke H."/>
            <person name="Liu X.-M."/>
            <person name="Wang P."/>
            <person name="Xiang A.P."/>
            <person name="Yang F."/>
            <person name="Barber G.P."/>
            <person name="Haussler D."/>
            <person name="Karolchik D."/>
            <person name="Kern A.D."/>
            <person name="Kuhn R.M."/>
            <person name="Smith K.E."/>
            <person name="Zwieg A.S."/>
        </authorList>
    </citation>
    <scope>NUCLEOTIDE SEQUENCE [LARGE SCALE GENOMIC DNA]</scope>
    <source>
        <strain evidence="3">17573</strain>
    </source>
</reference>
<keyword evidence="3" id="KW-1185">Reference proteome</keyword>
<protein>
    <submittedName>
        <fullName evidence="2">Uncharacterized protein</fullName>
    </submittedName>
</protein>
<accession>A0A5F7ZYT5</accession>